<sequence>MGSYPPLLVRPRKLSRAQKPRSRKPLLRCVFLTDIAPPTISLTDQHLLPSIHHVLFNGSHPPLPAKRTRRSSQAVLRGGGYAFVMFLGLYSDVFGWQIGMTSLMSIPPLNLVDFSFMEYVFPVADLENEYG</sequence>
<name>A0A7G2FBB8_ARATH</name>
<evidence type="ECO:0000313" key="3">
    <source>
        <dbReference type="Proteomes" id="UP000516314"/>
    </source>
</evidence>
<evidence type="ECO:0000313" key="2">
    <source>
        <dbReference type="EMBL" id="CAD5333134.1"/>
    </source>
</evidence>
<gene>
    <name evidence="2" type="ORF">AT9943_LOCUS20508</name>
</gene>
<evidence type="ECO:0000256" key="1">
    <source>
        <dbReference type="SAM" id="Phobius"/>
    </source>
</evidence>
<proteinExistence type="predicted"/>
<dbReference type="AlphaFoldDB" id="A0A7G2FBB8"/>
<keyword evidence="1" id="KW-1133">Transmembrane helix</keyword>
<feature type="transmembrane region" description="Helical" evidence="1">
    <location>
        <begin position="74"/>
        <end position="98"/>
    </location>
</feature>
<accession>A0A7G2FBB8</accession>
<protein>
    <submittedName>
        <fullName evidence="2">(thale cress) hypothetical protein</fullName>
    </submittedName>
</protein>
<keyword evidence="1" id="KW-0812">Transmembrane</keyword>
<reference evidence="2 3" key="1">
    <citation type="submission" date="2020-09" db="EMBL/GenBank/DDBJ databases">
        <authorList>
            <person name="Ashkenazy H."/>
        </authorList>
    </citation>
    <scope>NUCLEOTIDE SEQUENCE [LARGE SCALE GENOMIC DNA]</scope>
    <source>
        <strain evidence="3">cv. Cdm-0</strain>
    </source>
</reference>
<organism evidence="2 3">
    <name type="scientific">Arabidopsis thaliana</name>
    <name type="common">Mouse-ear cress</name>
    <dbReference type="NCBI Taxonomy" id="3702"/>
    <lineage>
        <taxon>Eukaryota</taxon>
        <taxon>Viridiplantae</taxon>
        <taxon>Streptophyta</taxon>
        <taxon>Embryophyta</taxon>
        <taxon>Tracheophyta</taxon>
        <taxon>Spermatophyta</taxon>
        <taxon>Magnoliopsida</taxon>
        <taxon>eudicotyledons</taxon>
        <taxon>Gunneridae</taxon>
        <taxon>Pentapetalae</taxon>
        <taxon>rosids</taxon>
        <taxon>malvids</taxon>
        <taxon>Brassicales</taxon>
        <taxon>Brassicaceae</taxon>
        <taxon>Camelineae</taxon>
        <taxon>Arabidopsis</taxon>
    </lineage>
</organism>
<dbReference type="Proteomes" id="UP000516314">
    <property type="component" value="Chromosome 5"/>
</dbReference>
<dbReference type="EMBL" id="LR881470">
    <property type="protein sequence ID" value="CAD5333134.1"/>
    <property type="molecule type" value="Genomic_DNA"/>
</dbReference>
<keyword evidence="1" id="KW-0472">Membrane</keyword>